<feature type="transmembrane region" description="Helical" evidence="7">
    <location>
        <begin position="472"/>
        <end position="493"/>
    </location>
</feature>
<comment type="similarity">
    <text evidence="2">Belongs to the major facilitator superfamily. Proton-dependent oligopeptide transporter (POT/PTR) (TC 2.A.17) family.</text>
</comment>
<feature type="transmembrane region" description="Helical" evidence="7">
    <location>
        <begin position="106"/>
        <end position="126"/>
    </location>
</feature>
<keyword evidence="5 7" id="KW-0472">Membrane</keyword>
<keyword evidence="9" id="KW-1185">Reference proteome</keyword>
<evidence type="ECO:0000313" key="9">
    <source>
        <dbReference type="Proteomes" id="UP000825729"/>
    </source>
</evidence>
<dbReference type="Proteomes" id="UP000825729">
    <property type="component" value="Unassembled WGS sequence"/>
</dbReference>
<dbReference type="SUPFAM" id="SSF103473">
    <property type="entry name" value="MFS general substrate transporter"/>
    <property type="match status" value="1"/>
</dbReference>
<evidence type="ECO:0000256" key="4">
    <source>
        <dbReference type="ARBA" id="ARBA00022989"/>
    </source>
</evidence>
<feature type="transmembrane region" description="Helical" evidence="7">
    <location>
        <begin position="219"/>
        <end position="239"/>
    </location>
</feature>
<dbReference type="EMBL" id="JAINDJ010000006">
    <property type="protein sequence ID" value="KAG9444140.1"/>
    <property type="molecule type" value="Genomic_DNA"/>
</dbReference>
<dbReference type="GO" id="GO:0016020">
    <property type="term" value="C:membrane"/>
    <property type="evidence" value="ECO:0007669"/>
    <property type="project" value="UniProtKB-SubCell"/>
</dbReference>
<evidence type="ECO:0000256" key="2">
    <source>
        <dbReference type="ARBA" id="ARBA00005982"/>
    </source>
</evidence>
<reference evidence="8 9" key="1">
    <citation type="submission" date="2021-07" db="EMBL/GenBank/DDBJ databases">
        <title>The Aristolochia fimbriata genome: insights into angiosperm evolution, floral development and chemical biosynthesis.</title>
        <authorList>
            <person name="Jiao Y."/>
        </authorList>
    </citation>
    <scope>NUCLEOTIDE SEQUENCE [LARGE SCALE GENOMIC DNA]</scope>
    <source>
        <strain evidence="8">IBCAS-2021</strain>
        <tissue evidence="8">Leaf</tissue>
    </source>
</reference>
<dbReference type="Gene3D" id="1.20.1250.20">
    <property type="entry name" value="MFS general substrate transporter like domains"/>
    <property type="match status" value="1"/>
</dbReference>
<dbReference type="InterPro" id="IPR044739">
    <property type="entry name" value="NRT1/PTR"/>
</dbReference>
<feature type="transmembrane region" description="Helical" evidence="7">
    <location>
        <begin position="74"/>
        <end position="94"/>
    </location>
</feature>
<evidence type="ECO:0000256" key="3">
    <source>
        <dbReference type="ARBA" id="ARBA00022692"/>
    </source>
</evidence>
<dbReference type="InterPro" id="IPR036259">
    <property type="entry name" value="MFS_trans_sf"/>
</dbReference>
<accession>A0AAV7E5M5</accession>
<feature type="transmembrane region" description="Helical" evidence="7">
    <location>
        <begin position="346"/>
        <end position="368"/>
    </location>
</feature>
<dbReference type="Pfam" id="PF00854">
    <property type="entry name" value="PTR2"/>
    <property type="match status" value="1"/>
</dbReference>
<feature type="region of interest" description="Disordered" evidence="6">
    <location>
        <begin position="257"/>
        <end position="276"/>
    </location>
</feature>
<dbReference type="GO" id="GO:0042937">
    <property type="term" value="F:tripeptide transmembrane transporter activity"/>
    <property type="evidence" value="ECO:0007669"/>
    <property type="project" value="InterPro"/>
</dbReference>
<keyword evidence="4 7" id="KW-1133">Transmembrane helix</keyword>
<feature type="transmembrane region" description="Helical" evidence="7">
    <location>
        <begin position="191"/>
        <end position="213"/>
    </location>
</feature>
<comment type="caution">
    <text evidence="8">The sequence shown here is derived from an EMBL/GenBank/DDBJ whole genome shotgun (WGS) entry which is preliminary data.</text>
</comment>
<evidence type="ECO:0000256" key="1">
    <source>
        <dbReference type="ARBA" id="ARBA00004141"/>
    </source>
</evidence>
<gene>
    <name evidence="8" type="ORF">H6P81_015480</name>
</gene>
<protein>
    <submittedName>
        <fullName evidence="8">Uncharacterized protein</fullName>
    </submittedName>
</protein>
<comment type="subcellular location">
    <subcellularLocation>
        <location evidence="1">Membrane</location>
        <topology evidence="1">Multi-pass membrane protein</topology>
    </subcellularLocation>
</comment>
<evidence type="ECO:0000256" key="6">
    <source>
        <dbReference type="SAM" id="MobiDB-lite"/>
    </source>
</evidence>
<feature type="transmembrane region" description="Helical" evidence="7">
    <location>
        <begin position="389"/>
        <end position="409"/>
    </location>
</feature>
<dbReference type="GO" id="GO:0071916">
    <property type="term" value="F:dipeptide transmembrane transporter activity"/>
    <property type="evidence" value="ECO:0007669"/>
    <property type="project" value="InterPro"/>
</dbReference>
<feature type="transmembrane region" description="Helical" evidence="7">
    <location>
        <begin position="146"/>
        <end position="164"/>
    </location>
</feature>
<feature type="transmembrane region" description="Helical" evidence="7">
    <location>
        <begin position="441"/>
        <end position="460"/>
    </location>
</feature>
<keyword evidence="3 7" id="KW-0812">Transmembrane</keyword>
<sequence length="547" mass="60303">MDGGNPTTALLEKDTVDGVVDYRGKPVSRSNSGGWRSALFVMGGEVAERFAYYGIEANLINYLTGPFGKSIAEAAASVNVWAGFTCAFSLLGAFLGDSYLGRYRMVLLASFVYVAGAIMLMLSALLPSLHPPQCQDRETCSPPTQFQTYFLFASLYLVAIAQGGHKPNLQAFGADQFDAQDPKEGRSKSSFFNWLNFSVCFGSASSILIVTYIQDNKSWGLGFSLPCISLLVASALFFLGTPTYRYVPINKTQKSANEPGLQPLPVSSRYGDDDHDQRLGIRISPEEAARDVPKSAYKFEFVEVAKFLRLMPIWVTCIFYGIVDSQPTSLFNKQGVTMDRRIGPHFQVPAAALESSIAITTILFVPIYDRIFVPFMRPLTGLPSGITTLQRIGIGLLFSFASMAVAATVESRRLALAGELGLADDPLATVPMRVWWLLPQYVLYGAANVFVYIGSSEFFYDQMREGRRSLGIAFCLTAFGVGNFLSGILVSVIDRGSGAHGRSWFDPNLNRAHLDYFFWLIASLSAVGFVLFLYFSKSFVYKNKDRY</sequence>
<evidence type="ECO:0000256" key="7">
    <source>
        <dbReference type="SAM" id="Phobius"/>
    </source>
</evidence>
<dbReference type="InterPro" id="IPR000109">
    <property type="entry name" value="POT_fam"/>
</dbReference>
<dbReference type="PANTHER" id="PTHR11654">
    <property type="entry name" value="OLIGOPEPTIDE TRANSPORTER-RELATED"/>
    <property type="match status" value="1"/>
</dbReference>
<dbReference type="FunFam" id="1.20.1250.20:FF:000410">
    <property type="entry name" value="POT family protein"/>
    <property type="match status" value="1"/>
</dbReference>
<evidence type="ECO:0000313" key="8">
    <source>
        <dbReference type="EMBL" id="KAG9444140.1"/>
    </source>
</evidence>
<evidence type="ECO:0000256" key="5">
    <source>
        <dbReference type="ARBA" id="ARBA00023136"/>
    </source>
</evidence>
<name>A0AAV7E5M5_ARIFI</name>
<feature type="transmembrane region" description="Helical" evidence="7">
    <location>
        <begin position="516"/>
        <end position="536"/>
    </location>
</feature>
<organism evidence="8 9">
    <name type="scientific">Aristolochia fimbriata</name>
    <name type="common">White veined hardy Dutchman's pipe vine</name>
    <dbReference type="NCBI Taxonomy" id="158543"/>
    <lineage>
        <taxon>Eukaryota</taxon>
        <taxon>Viridiplantae</taxon>
        <taxon>Streptophyta</taxon>
        <taxon>Embryophyta</taxon>
        <taxon>Tracheophyta</taxon>
        <taxon>Spermatophyta</taxon>
        <taxon>Magnoliopsida</taxon>
        <taxon>Magnoliidae</taxon>
        <taxon>Piperales</taxon>
        <taxon>Aristolochiaceae</taxon>
        <taxon>Aristolochia</taxon>
    </lineage>
</organism>
<dbReference type="AlphaFoldDB" id="A0AAV7E5M5"/>
<dbReference type="CDD" id="cd17417">
    <property type="entry name" value="MFS_NPF5"/>
    <property type="match status" value="1"/>
</dbReference>
<feature type="transmembrane region" description="Helical" evidence="7">
    <location>
        <begin position="307"/>
        <end position="323"/>
    </location>
</feature>
<proteinExistence type="inferred from homology"/>